<keyword evidence="18" id="KW-1185">Reference proteome</keyword>
<dbReference type="SUPFAM" id="SSF55021">
    <property type="entry name" value="ACT-like"/>
    <property type="match status" value="2"/>
</dbReference>
<dbReference type="NCBIfam" id="TIGR00656">
    <property type="entry name" value="asp_kin_monofn"/>
    <property type="match status" value="1"/>
</dbReference>
<dbReference type="InterPro" id="IPR045865">
    <property type="entry name" value="ACT-like_dom_sf"/>
</dbReference>
<evidence type="ECO:0000256" key="14">
    <source>
        <dbReference type="RuleBase" id="RU003448"/>
    </source>
</evidence>
<gene>
    <name evidence="17" type="ORF">GT019_02305</name>
</gene>
<evidence type="ECO:0000256" key="5">
    <source>
        <dbReference type="ARBA" id="ARBA00010122"/>
    </source>
</evidence>
<evidence type="ECO:0000256" key="10">
    <source>
        <dbReference type="ARBA" id="ARBA00022840"/>
    </source>
</evidence>
<keyword evidence="9 14" id="KW-0418">Kinase</keyword>
<reference evidence="17 18" key="1">
    <citation type="submission" date="2020-01" db="EMBL/GenBank/DDBJ databases">
        <title>Paenibacillus soybeanensis sp. nov. isolated from the nodules of soybean (Glycine max(L.) Merr).</title>
        <authorList>
            <person name="Wang H."/>
        </authorList>
    </citation>
    <scope>NUCLEOTIDE SEQUENCE [LARGE SCALE GENOMIC DNA]</scope>
    <source>
        <strain evidence="17 18">T1</strain>
    </source>
</reference>
<dbReference type="Pfam" id="PF01842">
    <property type="entry name" value="ACT"/>
    <property type="match status" value="1"/>
</dbReference>
<evidence type="ECO:0000313" key="17">
    <source>
        <dbReference type="EMBL" id="NBD22700.1"/>
    </source>
</evidence>
<evidence type="ECO:0000256" key="2">
    <source>
        <dbReference type="ARBA" id="ARBA00004766"/>
    </source>
</evidence>
<dbReference type="InterPro" id="IPR005260">
    <property type="entry name" value="Asp_kin_monofn"/>
</dbReference>
<dbReference type="Gene3D" id="3.30.2130.10">
    <property type="entry name" value="VC0802-like"/>
    <property type="match status" value="1"/>
</dbReference>
<evidence type="ECO:0000256" key="8">
    <source>
        <dbReference type="ARBA" id="ARBA00022741"/>
    </source>
</evidence>
<evidence type="ECO:0000256" key="1">
    <source>
        <dbReference type="ARBA" id="ARBA00003121"/>
    </source>
</evidence>
<dbReference type="PANTHER" id="PTHR21499">
    <property type="entry name" value="ASPARTATE KINASE"/>
    <property type="match status" value="1"/>
</dbReference>
<dbReference type="InterPro" id="IPR001341">
    <property type="entry name" value="Asp_kinase"/>
</dbReference>
<dbReference type="EMBL" id="JAAAMV010000001">
    <property type="protein sequence ID" value="NBD22700.1"/>
    <property type="molecule type" value="Genomic_DNA"/>
</dbReference>
<evidence type="ECO:0000256" key="15">
    <source>
        <dbReference type="RuleBase" id="RU004249"/>
    </source>
</evidence>
<evidence type="ECO:0000313" key="18">
    <source>
        <dbReference type="Proteomes" id="UP000665561"/>
    </source>
</evidence>
<dbReference type="Pfam" id="PF00696">
    <property type="entry name" value="AA_kinase"/>
    <property type="match status" value="1"/>
</dbReference>
<dbReference type="PROSITE" id="PS00324">
    <property type="entry name" value="ASPARTOKINASE"/>
    <property type="match status" value="1"/>
</dbReference>
<comment type="pathway">
    <text evidence="4 15">Amino-acid biosynthesis; L-threonine biosynthesis; L-threonine from L-aspartate: step 1/5.</text>
</comment>
<keyword evidence="12" id="KW-0457">Lysine biosynthesis</keyword>
<name>A0ABW9XJE4_9BACL</name>
<keyword evidence="6 15" id="KW-0028">Amino-acid biosynthesis</keyword>
<dbReference type="Pfam" id="PF22468">
    <property type="entry name" value="ACT_9"/>
    <property type="match status" value="1"/>
</dbReference>
<evidence type="ECO:0000259" key="16">
    <source>
        <dbReference type="PROSITE" id="PS51671"/>
    </source>
</evidence>
<dbReference type="Gene3D" id="3.40.1160.10">
    <property type="entry name" value="Acetylglutamate kinase-like"/>
    <property type="match status" value="1"/>
</dbReference>
<keyword evidence="7 14" id="KW-0808">Transferase</keyword>
<keyword evidence="8" id="KW-0547">Nucleotide-binding</keyword>
<evidence type="ECO:0000256" key="12">
    <source>
        <dbReference type="ARBA" id="ARBA00023154"/>
    </source>
</evidence>
<dbReference type="CDD" id="cd04913">
    <property type="entry name" value="ACT_AKii-LysC-BS-like_1"/>
    <property type="match status" value="1"/>
</dbReference>
<evidence type="ECO:0000256" key="6">
    <source>
        <dbReference type="ARBA" id="ARBA00022605"/>
    </source>
</evidence>
<dbReference type="CDD" id="cd04261">
    <property type="entry name" value="AAK_AKii-LysC-BS"/>
    <property type="match status" value="1"/>
</dbReference>
<dbReference type="InterPro" id="IPR054352">
    <property type="entry name" value="ACT_Aspartokinase"/>
</dbReference>
<dbReference type="NCBIfam" id="TIGR00657">
    <property type="entry name" value="asp_kinases"/>
    <property type="match status" value="1"/>
</dbReference>
<dbReference type="PIRSF" id="PIRSF000726">
    <property type="entry name" value="Asp_kin"/>
    <property type="match status" value="1"/>
</dbReference>
<dbReference type="EC" id="2.7.2.4" evidence="14"/>
<organism evidence="17 18">
    <name type="scientific">Paenibacillus glycinis</name>
    <dbReference type="NCBI Taxonomy" id="2697035"/>
    <lineage>
        <taxon>Bacteria</taxon>
        <taxon>Bacillati</taxon>
        <taxon>Bacillota</taxon>
        <taxon>Bacilli</taxon>
        <taxon>Bacillales</taxon>
        <taxon>Paenibacillaceae</taxon>
        <taxon>Paenibacillus</taxon>
    </lineage>
</organism>
<proteinExistence type="inferred from homology"/>
<dbReference type="NCBIfam" id="NF005155">
    <property type="entry name" value="PRK06635.1-4"/>
    <property type="match status" value="1"/>
</dbReference>
<sequence>MSLIVMKFGGSSVGSTERMQRVARRIADNKEAGHDVVVVVSAMGDTTDDLIDQSKLLNANPPAREMDMLLTVGEQISVALLSMTIDALGYKAMSLTGWQAGIETESVHGKARITDIQPKRIFDAIESGHAVIVAGFQGATDEGEITTLGRGGSDTTAVALAAAINADVCEIYTDVDGIYSTDPRIVKCARKLDEISYDEMLELANLGAAVLHPRAVEYAKNYNVKLVVRSSFTQNEGTSVKEEAVMEQGMVVRGIAYDKNVARISILGVKDIPGVLAKVFGALASNGIDVDIIVQSGTQEGKADFAFTISLTDKEKAIGVVESIREEVPYREVTSEENLVKVSIVGAGMVSNPGVAAKMFKAIYDLGISIKMVTTSEIRLSVIIAAERAQDVVRALHSAYGLDTAEQVFVGGPQDRR</sequence>
<dbReference type="RefSeq" id="WP_161740766.1">
    <property type="nucleotide sequence ID" value="NZ_JAAAMV010000001.1"/>
</dbReference>
<dbReference type="SUPFAM" id="SSF53633">
    <property type="entry name" value="Carbamate kinase-like"/>
    <property type="match status" value="1"/>
</dbReference>
<dbReference type="InterPro" id="IPR018042">
    <property type="entry name" value="Aspartate_kinase_CS"/>
</dbReference>
<dbReference type="PANTHER" id="PTHR21499:SF68">
    <property type="entry name" value="ASPARTOKINASE 2"/>
    <property type="match status" value="1"/>
</dbReference>
<dbReference type="InterPro" id="IPR002912">
    <property type="entry name" value="ACT_dom"/>
</dbReference>
<dbReference type="Proteomes" id="UP000665561">
    <property type="component" value="Unassembled WGS sequence"/>
</dbReference>
<keyword evidence="10" id="KW-0067">ATP-binding</keyword>
<comment type="catalytic activity">
    <reaction evidence="13 14">
        <text>L-aspartate + ATP = 4-phospho-L-aspartate + ADP</text>
        <dbReference type="Rhea" id="RHEA:23776"/>
        <dbReference type="ChEBI" id="CHEBI:29991"/>
        <dbReference type="ChEBI" id="CHEBI:30616"/>
        <dbReference type="ChEBI" id="CHEBI:57535"/>
        <dbReference type="ChEBI" id="CHEBI:456216"/>
        <dbReference type="EC" id="2.7.2.4"/>
    </reaction>
</comment>
<dbReference type="InterPro" id="IPR041740">
    <property type="entry name" value="AKii-LysC-BS"/>
</dbReference>
<accession>A0ABW9XJE4</accession>
<protein>
    <recommendedName>
        <fullName evidence="14">Aspartokinase</fullName>
        <ecNumber evidence="14">2.7.2.4</ecNumber>
    </recommendedName>
</protein>
<comment type="function">
    <text evidence="1">Catalyzes the phosphorylation of the beta-carboxyl group of aspartic acid with ATP to yield 4-phospho-L-aspartate, which is involved in the branched biosynthetic pathway leading to the biosynthesis of amino acids threonine, isoleucine and methionine.</text>
</comment>
<dbReference type="CDD" id="cd04923">
    <property type="entry name" value="ACT_AK-LysC-DapG-like_2"/>
    <property type="match status" value="1"/>
</dbReference>
<comment type="caution">
    <text evidence="17">The sequence shown here is derived from an EMBL/GenBank/DDBJ whole genome shotgun (WGS) entry which is preliminary data.</text>
</comment>
<evidence type="ECO:0000256" key="13">
    <source>
        <dbReference type="ARBA" id="ARBA00047872"/>
    </source>
</evidence>
<dbReference type="NCBIfam" id="NF005154">
    <property type="entry name" value="PRK06635.1-2"/>
    <property type="match status" value="1"/>
</dbReference>
<feature type="domain" description="ACT" evidence="16">
    <location>
        <begin position="264"/>
        <end position="347"/>
    </location>
</feature>
<evidence type="ECO:0000256" key="3">
    <source>
        <dbReference type="ARBA" id="ARBA00004986"/>
    </source>
</evidence>
<dbReference type="InterPro" id="IPR036393">
    <property type="entry name" value="AceGlu_kinase-like_sf"/>
</dbReference>
<dbReference type="InterPro" id="IPR001048">
    <property type="entry name" value="Asp/Glu/Uridylate_kinase"/>
</dbReference>
<comment type="similarity">
    <text evidence="5 14">Belongs to the aspartokinase family.</text>
</comment>
<comment type="pathway">
    <text evidence="2 15">Amino-acid biosynthesis; L-lysine biosynthesis via DAP pathway; (S)-tetrahydrodipicolinate from L-aspartate: step 1/4.</text>
</comment>
<evidence type="ECO:0000256" key="11">
    <source>
        <dbReference type="ARBA" id="ARBA00022915"/>
    </source>
</evidence>
<dbReference type="PROSITE" id="PS51671">
    <property type="entry name" value="ACT"/>
    <property type="match status" value="1"/>
</dbReference>
<comment type="pathway">
    <text evidence="3 15">Amino-acid biosynthesis; L-methionine biosynthesis via de novo pathway; L-homoserine from L-aspartate: step 1/3.</text>
</comment>
<dbReference type="GO" id="GO:0004072">
    <property type="term" value="F:aspartate kinase activity"/>
    <property type="evidence" value="ECO:0007669"/>
    <property type="project" value="UniProtKB-EC"/>
</dbReference>
<evidence type="ECO:0000256" key="4">
    <source>
        <dbReference type="ARBA" id="ARBA00005139"/>
    </source>
</evidence>
<keyword evidence="11" id="KW-0220">Diaminopimelate biosynthesis</keyword>
<evidence type="ECO:0000256" key="7">
    <source>
        <dbReference type="ARBA" id="ARBA00022679"/>
    </source>
</evidence>
<evidence type="ECO:0000256" key="9">
    <source>
        <dbReference type="ARBA" id="ARBA00022777"/>
    </source>
</evidence>